<dbReference type="EMBL" id="JAAVUM010000001">
    <property type="protein sequence ID" value="NKE04308.1"/>
    <property type="molecule type" value="Genomic_DNA"/>
</dbReference>
<sequence length="263" mass="29365">MDLKRARIGNIEVSYYDEGKGKPMILIHGFAGSKEYWDKIIPQLATENRVIAIDLPGHGKSGMSKDRYAIEDMAETIKELLDHLEVNKVTMFGHSLGGYITLAFAEAYPQYLNGFSLVHSTANPDSEEAKEARETNAKKIQEEGAESFIDGLSKKLFSPENTKVNAKEIDETVNIGLKTSEKGLVSALLAMKNRPDRNHVLKETNLPVLLIAGEQDQIIPPEKTFTVSTEKVKEKVIQNAGHMSMYEQPEELVKVMKDFLAEI</sequence>
<reference evidence="2 3" key="1">
    <citation type="submission" date="2020-03" db="EMBL/GenBank/DDBJ databases">
        <authorList>
            <person name="Sun Q."/>
        </authorList>
    </citation>
    <scope>NUCLEOTIDE SEQUENCE [LARGE SCALE GENOMIC DNA]</scope>
    <source>
        <strain evidence="2 3">KACC 21451</strain>
    </source>
</reference>
<dbReference type="PRINTS" id="PR00412">
    <property type="entry name" value="EPOXHYDRLASE"/>
</dbReference>
<dbReference type="InterPro" id="IPR050266">
    <property type="entry name" value="AB_hydrolase_sf"/>
</dbReference>
<dbReference type="InterPro" id="IPR000073">
    <property type="entry name" value="AB_hydrolase_1"/>
</dbReference>
<dbReference type="AlphaFoldDB" id="A0A846T5Z5"/>
<evidence type="ECO:0000313" key="3">
    <source>
        <dbReference type="Proteomes" id="UP000587942"/>
    </source>
</evidence>
<organism evidence="2 3">
    <name type="scientific">Mesobacillus selenatarsenatis</name>
    <dbReference type="NCBI Taxonomy" id="388741"/>
    <lineage>
        <taxon>Bacteria</taxon>
        <taxon>Bacillati</taxon>
        <taxon>Bacillota</taxon>
        <taxon>Bacilli</taxon>
        <taxon>Bacillales</taxon>
        <taxon>Bacillaceae</taxon>
        <taxon>Mesobacillus</taxon>
    </lineage>
</organism>
<dbReference type="PRINTS" id="PR00111">
    <property type="entry name" value="ABHYDROLASE"/>
</dbReference>
<evidence type="ECO:0000313" key="2">
    <source>
        <dbReference type="EMBL" id="NKE04308.1"/>
    </source>
</evidence>
<name>A0A846T5Z5_9BACI</name>
<comment type="caution">
    <text evidence="2">The sequence shown here is derived from an EMBL/GenBank/DDBJ whole genome shotgun (WGS) entry which is preliminary data.</text>
</comment>
<feature type="domain" description="AB hydrolase-1" evidence="1">
    <location>
        <begin position="22"/>
        <end position="248"/>
    </location>
</feature>
<keyword evidence="2" id="KW-0378">Hydrolase</keyword>
<dbReference type="RefSeq" id="WP_167830815.1">
    <property type="nucleotide sequence ID" value="NZ_JAAVUM010000001.1"/>
</dbReference>
<dbReference type="PANTHER" id="PTHR43798">
    <property type="entry name" value="MONOACYLGLYCEROL LIPASE"/>
    <property type="match status" value="1"/>
</dbReference>
<dbReference type="Gene3D" id="3.40.50.1820">
    <property type="entry name" value="alpha/beta hydrolase"/>
    <property type="match status" value="1"/>
</dbReference>
<dbReference type="GO" id="GO:0016787">
    <property type="term" value="F:hydrolase activity"/>
    <property type="evidence" value="ECO:0007669"/>
    <property type="project" value="UniProtKB-KW"/>
</dbReference>
<gene>
    <name evidence="2" type="ORF">GWK17_02250</name>
</gene>
<dbReference type="InterPro" id="IPR000639">
    <property type="entry name" value="Epox_hydrolase-like"/>
</dbReference>
<evidence type="ECO:0000259" key="1">
    <source>
        <dbReference type="Pfam" id="PF00561"/>
    </source>
</evidence>
<dbReference type="InterPro" id="IPR029058">
    <property type="entry name" value="AB_hydrolase_fold"/>
</dbReference>
<dbReference type="Proteomes" id="UP000587942">
    <property type="component" value="Unassembled WGS sequence"/>
</dbReference>
<accession>A0A846T5Z5</accession>
<dbReference type="Pfam" id="PF00561">
    <property type="entry name" value="Abhydrolase_1"/>
    <property type="match status" value="1"/>
</dbReference>
<protein>
    <submittedName>
        <fullName evidence="2">Alpha/beta hydrolase</fullName>
    </submittedName>
</protein>
<dbReference type="SUPFAM" id="SSF53474">
    <property type="entry name" value="alpha/beta-Hydrolases"/>
    <property type="match status" value="1"/>
</dbReference>
<proteinExistence type="predicted"/>